<feature type="compositionally biased region" description="Acidic residues" evidence="1">
    <location>
        <begin position="8"/>
        <end position="17"/>
    </location>
</feature>
<organism evidence="2 3">
    <name type="scientific">Stylosanthes scabra</name>
    <dbReference type="NCBI Taxonomy" id="79078"/>
    <lineage>
        <taxon>Eukaryota</taxon>
        <taxon>Viridiplantae</taxon>
        <taxon>Streptophyta</taxon>
        <taxon>Embryophyta</taxon>
        <taxon>Tracheophyta</taxon>
        <taxon>Spermatophyta</taxon>
        <taxon>Magnoliopsida</taxon>
        <taxon>eudicotyledons</taxon>
        <taxon>Gunneridae</taxon>
        <taxon>Pentapetalae</taxon>
        <taxon>rosids</taxon>
        <taxon>fabids</taxon>
        <taxon>Fabales</taxon>
        <taxon>Fabaceae</taxon>
        <taxon>Papilionoideae</taxon>
        <taxon>50 kb inversion clade</taxon>
        <taxon>dalbergioids sensu lato</taxon>
        <taxon>Dalbergieae</taxon>
        <taxon>Pterocarpus clade</taxon>
        <taxon>Stylosanthes</taxon>
    </lineage>
</organism>
<gene>
    <name evidence="2" type="ORF">PIB30_029401</name>
</gene>
<sequence>MTKRSGSQEEEEEEEEVAVVAGRGGDSGGRYFLSLIAILVCAADGRACTGAGRQCTNDIVLCLATAIEASSEPDVEALQHNKDSGSW</sequence>
<dbReference type="EMBL" id="JASCZI010151154">
    <property type="protein sequence ID" value="MED6170282.1"/>
    <property type="molecule type" value="Genomic_DNA"/>
</dbReference>
<comment type="caution">
    <text evidence="2">The sequence shown here is derived from an EMBL/GenBank/DDBJ whole genome shotgun (WGS) entry which is preliminary data.</text>
</comment>
<evidence type="ECO:0000313" key="3">
    <source>
        <dbReference type="Proteomes" id="UP001341840"/>
    </source>
</evidence>
<accession>A0ABU6VA56</accession>
<reference evidence="2 3" key="1">
    <citation type="journal article" date="2023" name="Plants (Basel)">
        <title>Bridging the Gap: Combining Genomics and Transcriptomics Approaches to Understand Stylosanthes scabra, an Orphan Legume from the Brazilian Caatinga.</title>
        <authorList>
            <person name="Ferreira-Neto J.R.C."/>
            <person name="da Silva M.D."/>
            <person name="Binneck E."/>
            <person name="de Melo N.F."/>
            <person name="da Silva R.H."/>
            <person name="de Melo A.L.T.M."/>
            <person name="Pandolfi V."/>
            <person name="Bustamante F.O."/>
            <person name="Brasileiro-Vidal A.C."/>
            <person name="Benko-Iseppon A.M."/>
        </authorList>
    </citation>
    <scope>NUCLEOTIDE SEQUENCE [LARGE SCALE GENOMIC DNA]</scope>
    <source>
        <tissue evidence="2">Leaves</tissue>
    </source>
</reference>
<protein>
    <submittedName>
        <fullName evidence="2">Uncharacterized protein</fullName>
    </submittedName>
</protein>
<keyword evidence="3" id="KW-1185">Reference proteome</keyword>
<dbReference type="Proteomes" id="UP001341840">
    <property type="component" value="Unassembled WGS sequence"/>
</dbReference>
<name>A0ABU6VA56_9FABA</name>
<proteinExistence type="predicted"/>
<evidence type="ECO:0000313" key="2">
    <source>
        <dbReference type="EMBL" id="MED6170282.1"/>
    </source>
</evidence>
<evidence type="ECO:0000256" key="1">
    <source>
        <dbReference type="SAM" id="MobiDB-lite"/>
    </source>
</evidence>
<feature type="region of interest" description="Disordered" evidence="1">
    <location>
        <begin position="1"/>
        <end position="20"/>
    </location>
</feature>